<dbReference type="Proteomes" id="UP000594263">
    <property type="component" value="Unplaced"/>
</dbReference>
<dbReference type="Gramene" id="Kaladp0011s0977.1.v1.1">
    <property type="protein sequence ID" value="Kaladp0011s0977.1.v1.1.CDS.1"/>
    <property type="gene ID" value="Kaladp0011s0977.v1.1"/>
</dbReference>
<proteinExistence type="predicted"/>
<dbReference type="EnsemblPlants" id="Kaladp0011s0977.1.v1.1">
    <property type="protein sequence ID" value="Kaladp0011s0977.1.v1.1.CDS.1"/>
    <property type="gene ID" value="Kaladp0011s0977.v1.1"/>
</dbReference>
<sequence length="93" mass="10527">MNHLSYHTIQTQQPHNYVLPKVVSQIYKSNANGSSNLPSQHPLDNFLVDQVTKVALKGQLSLYNFSSPTLAIWSTTFSRCRKRIQDLEAHATT</sequence>
<accession>A0A7N0RIV9</accession>
<evidence type="ECO:0000313" key="2">
    <source>
        <dbReference type="Proteomes" id="UP000594263"/>
    </source>
</evidence>
<dbReference type="AlphaFoldDB" id="A0A7N0RIV9"/>
<evidence type="ECO:0000313" key="1">
    <source>
        <dbReference type="EnsemblPlants" id="Kaladp0011s0977.1.v1.1.CDS.1"/>
    </source>
</evidence>
<keyword evidence="2" id="KW-1185">Reference proteome</keyword>
<name>A0A7N0RIV9_KALFE</name>
<reference evidence="1" key="1">
    <citation type="submission" date="2021-01" db="UniProtKB">
        <authorList>
            <consortium name="EnsemblPlants"/>
        </authorList>
    </citation>
    <scope>IDENTIFICATION</scope>
</reference>
<protein>
    <submittedName>
        <fullName evidence="1">Uncharacterized protein</fullName>
    </submittedName>
</protein>
<organism evidence="1 2">
    <name type="scientific">Kalanchoe fedtschenkoi</name>
    <name type="common">Lavender scallops</name>
    <name type="synonym">South American air plant</name>
    <dbReference type="NCBI Taxonomy" id="63787"/>
    <lineage>
        <taxon>Eukaryota</taxon>
        <taxon>Viridiplantae</taxon>
        <taxon>Streptophyta</taxon>
        <taxon>Embryophyta</taxon>
        <taxon>Tracheophyta</taxon>
        <taxon>Spermatophyta</taxon>
        <taxon>Magnoliopsida</taxon>
        <taxon>eudicotyledons</taxon>
        <taxon>Gunneridae</taxon>
        <taxon>Pentapetalae</taxon>
        <taxon>Saxifragales</taxon>
        <taxon>Crassulaceae</taxon>
        <taxon>Kalanchoe</taxon>
    </lineage>
</organism>